<evidence type="ECO:0000313" key="2">
    <source>
        <dbReference type="EMBL" id="KAF6152287.1"/>
    </source>
</evidence>
<keyword evidence="3" id="KW-1185">Reference proteome</keyword>
<gene>
    <name evidence="2" type="ORF">GIB67_005941</name>
</gene>
<dbReference type="EMBL" id="JACGCM010001644">
    <property type="protein sequence ID" value="KAF6152287.1"/>
    <property type="molecule type" value="Genomic_DNA"/>
</dbReference>
<evidence type="ECO:0000256" key="1">
    <source>
        <dbReference type="SAM" id="MobiDB-lite"/>
    </source>
</evidence>
<proteinExistence type="predicted"/>
<dbReference type="OrthoDB" id="427795at2759"/>
<dbReference type="Proteomes" id="UP000541444">
    <property type="component" value="Unassembled WGS sequence"/>
</dbReference>
<reference evidence="2 3" key="1">
    <citation type="journal article" date="2020" name="IScience">
        <title>Genome Sequencing of the Endangered Kingdonia uniflora (Circaeasteraceae, Ranunculales) Reveals Potential Mechanisms of Evolutionary Specialization.</title>
        <authorList>
            <person name="Sun Y."/>
            <person name="Deng T."/>
            <person name="Zhang A."/>
            <person name="Moore M.J."/>
            <person name="Landis J.B."/>
            <person name="Lin N."/>
            <person name="Zhang H."/>
            <person name="Zhang X."/>
            <person name="Huang J."/>
            <person name="Zhang X."/>
            <person name="Sun H."/>
            <person name="Wang H."/>
        </authorList>
    </citation>
    <scope>NUCLEOTIDE SEQUENCE [LARGE SCALE GENOMIC DNA]</scope>
    <source>
        <strain evidence="2">TB1705</strain>
        <tissue evidence="2">Leaf</tissue>
    </source>
</reference>
<accession>A0A7J7MBM6</accession>
<feature type="region of interest" description="Disordered" evidence="1">
    <location>
        <begin position="27"/>
        <end position="63"/>
    </location>
</feature>
<name>A0A7J7MBM6_9MAGN</name>
<evidence type="ECO:0000313" key="3">
    <source>
        <dbReference type="Proteomes" id="UP000541444"/>
    </source>
</evidence>
<feature type="compositionally biased region" description="Polar residues" evidence="1">
    <location>
        <begin position="27"/>
        <end position="37"/>
    </location>
</feature>
<protein>
    <submittedName>
        <fullName evidence="2">Uncharacterized protein</fullName>
    </submittedName>
</protein>
<organism evidence="2 3">
    <name type="scientific">Kingdonia uniflora</name>
    <dbReference type="NCBI Taxonomy" id="39325"/>
    <lineage>
        <taxon>Eukaryota</taxon>
        <taxon>Viridiplantae</taxon>
        <taxon>Streptophyta</taxon>
        <taxon>Embryophyta</taxon>
        <taxon>Tracheophyta</taxon>
        <taxon>Spermatophyta</taxon>
        <taxon>Magnoliopsida</taxon>
        <taxon>Ranunculales</taxon>
        <taxon>Circaeasteraceae</taxon>
        <taxon>Kingdonia</taxon>
    </lineage>
</organism>
<sequence>MTTTGKYKSVALWSIEDYITASAIESGSKSIASAKQTSKTEKSEDSITVGPPGIYHGHDDTVEDIRFCPSR</sequence>
<dbReference type="AlphaFoldDB" id="A0A7J7MBM6"/>
<comment type="caution">
    <text evidence="2">The sequence shown here is derived from an EMBL/GenBank/DDBJ whole genome shotgun (WGS) entry which is preliminary data.</text>
</comment>